<dbReference type="CDD" id="cd02966">
    <property type="entry name" value="TlpA_like_family"/>
    <property type="match status" value="1"/>
</dbReference>
<protein>
    <submittedName>
        <fullName evidence="7">TlpA family protein disulfide reductase</fullName>
    </submittedName>
</protein>
<evidence type="ECO:0000256" key="3">
    <source>
        <dbReference type="ARBA" id="ARBA00023157"/>
    </source>
</evidence>
<evidence type="ECO:0000256" key="1">
    <source>
        <dbReference type="ARBA" id="ARBA00004196"/>
    </source>
</evidence>
<evidence type="ECO:0000256" key="2">
    <source>
        <dbReference type="ARBA" id="ARBA00022748"/>
    </source>
</evidence>
<dbReference type="Proteomes" id="UP001597010">
    <property type="component" value="Unassembled WGS sequence"/>
</dbReference>
<organism evidence="7 8">
    <name type="scientific">Mucilaginibacter litoreus</name>
    <dbReference type="NCBI Taxonomy" id="1048221"/>
    <lineage>
        <taxon>Bacteria</taxon>
        <taxon>Pseudomonadati</taxon>
        <taxon>Bacteroidota</taxon>
        <taxon>Sphingobacteriia</taxon>
        <taxon>Sphingobacteriales</taxon>
        <taxon>Sphingobacteriaceae</taxon>
        <taxon>Mucilaginibacter</taxon>
    </lineage>
</organism>
<dbReference type="InterPro" id="IPR013740">
    <property type="entry name" value="Redoxin"/>
</dbReference>
<keyword evidence="4" id="KW-0676">Redox-active center</keyword>
<dbReference type="PROSITE" id="PS51352">
    <property type="entry name" value="THIOREDOXIN_2"/>
    <property type="match status" value="1"/>
</dbReference>
<evidence type="ECO:0000256" key="4">
    <source>
        <dbReference type="ARBA" id="ARBA00023284"/>
    </source>
</evidence>
<dbReference type="PANTHER" id="PTHR42852">
    <property type="entry name" value="THIOL:DISULFIDE INTERCHANGE PROTEIN DSBE"/>
    <property type="match status" value="1"/>
</dbReference>
<dbReference type="SUPFAM" id="SSF52833">
    <property type="entry name" value="Thioredoxin-like"/>
    <property type="match status" value="1"/>
</dbReference>
<evidence type="ECO:0000256" key="5">
    <source>
        <dbReference type="SAM" id="SignalP"/>
    </source>
</evidence>
<evidence type="ECO:0000313" key="7">
    <source>
        <dbReference type="EMBL" id="MFD0793405.1"/>
    </source>
</evidence>
<feature type="domain" description="Thioredoxin" evidence="6">
    <location>
        <begin position="308"/>
        <end position="491"/>
    </location>
</feature>
<dbReference type="InterPro" id="IPR050553">
    <property type="entry name" value="Thioredoxin_ResA/DsbE_sf"/>
</dbReference>
<gene>
    <name evidence="7" type="ORF">ACFQZX_07230</name>
</gene>
<keyword evidence="8" id="KW-1185">Reference proteome</keyword>
<dbReference type="Gene3D" id="3.40.30.10">
    <property type="entry name" value="Glutaredoxin"/>
    <property type="match status" value="1"/>
</dbReference>
<comment type="subcellular location">
    <subcellularLocation>
        <location evidence="1">Cell envelope</location>
    </subcellularLocation>
</comment>
<dbReference type="EMBL" id="JBHTHZ010000003">
    <property type="protein sequence ID" value="MFD0793405.1"/>
    <property type="molecule type" value="Genomic_DNA"/>
</dbReference>
<evidence type="ECO:0000259" key="6">
    <source>
        <dbReference type="PROSITE" id="PS51352"/>
    </source>
</evidence>
<keyword evidence="3" id="KW-1015">Disulfide bond</keyword>
<reference evidence="8" key="1">
    <citation type="journal article" date="2019" name="Int. J. Syst. Evol. Microbiol.">
        <title>The Global Catalogue of Microorganisms (GCM) 10K type strain sequencing project: providing services to taxonomists for standard genome sequencing and annotation.</title>
        <authorList>
            <consortium name="The Broad Institute Genomics Platform"/>
            <consortium name="The Broad Institute Genome Sequencing Center for Infectious Disease"/>
            <person name="Wu L."/>
            <person name="Ma J."/>
        </authorList>
    </citation>
    <scope>NUCLEOTIDE SEQUENCE [LARGE SCALE GENOMIC DNA]</scope>
    <source>
        <strain evidence="8">CCUG 61484</strain>
    </source>
</reference>
<evidence type="ECO:0000313" key="8">
    <source>
        <dbReference type="Proteomes" id="UP001597010"/>
    </source>
</evidence>
<sequence>MKKLSLILFALCHLMFQTIAQKKTTVIFRYELDSLKKDSFYLSVKKPFDLRVFGEEVSYNGKIVSVNRQNGFIETKCQFDIPSISCGYLSSGFGYKTFVIPGDSIIVNIVSHSKPTVKLHDKYARPWFNDLTIQGKNQFIYSLFDSLANKYGALGWSSGTPYKKTENLSDFCTLVSNNYFARLKYLDNYIQKYHISDVYAQLAKAEIYAVYIDDLLKPLGKGIRLETYPESYKLSIVKANFNDPLVYFKTSDYSSIAYTYASCISRQKSKDEPYSNADFISIYNLIKKKFTDTIKDHLLTQHLSFFLSNPQIIYPSFDSLLTDYKSVCHNQLYRRFIDSSYSTKKSQILKKYSVDDAILSKIMSLNGQSITVKGLFNSKPVLIICWASWCVPCIEEMPYEKQLQRQLKDKVDFVYLSFDKNKNAWQSKSKSLKLIETNYLMSENFTSAFARFYQISSLPYYLLYDRKHRLLKLDGIRPSDPQFKEALEKIE</sequence>
<proteinExistence type="predicted"/>
<name>A0ABW3AR84_9SPHI</name>
<comment type="caution">
    <text evidence="7">The sequence shown here is derived from an EMBL/GenBank/DDBJ whole genome shotgun (WGS) entry which is preliminary data.</text>
</comment>
<dbReference type="InterPro" id="IPR013766">
    <property type="entry name" value="Thioredoxin_domain"/>
</dbReference>
<feature type="chain" id="PRO_5046481389" evidence="5">
    <location>
        <begin position="21"/>
        <end position="491"/>
    </location>
</feature>
<keyword evidence="5" id="KW-0732">Signal</keyword>
<dbReference type="PANTHER" id="PTHR42852:SF6">
    <property type="entry name" value="THIOL:DISULFIDE INTERCHANGE PROTEIN DSBE"/>
    <property type="match status" value="1"/>
</dbReference>
<accession>A0ABW3AR84</accession>
<dbReference type="RefSeq" id="WP_377113129.1">
    <property type="nucleotide sequence ID" value="NZ_JBHTHZ010000003.1"/>
</dbReference>
<feature type="signal peptide" evidence="5">
    <location>
        <begin position="1"/>
        <end position="20"/>
    </location>
</feature>
<dbReference type="Pfam" id="PF08534">
    <property type="entry name" value="Redoxin"/>
    <property type="match status" value="1"/>
</dbReference>
<keyword evidence="2" id="KW-0201">Cytochrome c-type biogenesis</keyword>
<dbReference type="InterPro" id="IPR036249">
    <property type="entry name" value="Thioredoxin-like_sf"/>
</dbReference>